<name>A0A840TH55_9BACT</name>
<comment type="caution">
    <text evidence="2">The sequence shown here is derived from an EMBL/GenBank/DDBJ whole genome shotgun (WGS) entry which is preliminary data.</text>
</comment>
<keyword evidence="3" id="KW-1185">Reference proteome</keyword>
<dbReference type="RefSeq" id="WP_184170958.1">
    <property type="nucleotide sequence ID" value="NZ_JACHGF010000001.1"/>
</dbReference>
<sequence length="227" mass="26507">MKTFPLLVLLLFLLPFFSGKHSHACAQDSLSQWKIHLDRRASFLGGNKLNLWGGSIGRTWGPMQHELTLGYYWAGGFGRRQLSRTARERALDQGLDYYYRSDLFFGRVGYWHSFLNRKRWKIGAPVELGLGRAVAERFSLDEESLGLPEERYWVVPLSVAGYGEWVATRWVGLGLQAGYRRDLQNRVPVPINGLYYRIRVLVYLDTYFDWRDFVFRGKPLRSPFFKK</sequence>
<dbReference type="Proteomes" id="UP000557307">
    <property type="component" value="Unassembled WGS sequence"/>
</dbReference>
<protein>
    <recommendedName>
        <fullName evidence="4">DUF2490 domain-containing protein</fullName>
    </recommendedName>
</protein>
<feature type="chain" id="PRO_5032916240" description="DUF2490 domain-containing protein" evidence="1">
    <location>
        <begin position="27"/>
        <end position="227"/>
    </location>
</feature>
<evidence type="ECO:0000256" key="1">
    <source>
        <dbReference type="SAM" id="SignalP"/>
    </source>
</evidence>
<reference evidence="2 3" key="1">
    <citation type="submission" date="2020-08" db="EMBL/GenBank/DDBJ databases">
        <title>Genomic Encyclopedia of Type Strains, Phase IV (KMG-IV): sequencing the most valuable type-strain genomes for metagenomic binning, comparative biology and taxonomic classification.</title>
        <authorList>
            <person name="Goeker M."/>
        </authorList>
    </citation>
    <scope>NUCLEOTIDE SEQUENCE [LARGE SCALE GENOMIC DNA]</scope>
    <source>
        <strain evidence="2 3">DSM 105074</strain>
    </source>
</reference>
<organism evidence="2 3">
    <name type="scientific">Rhabdobacter roseus</name>
    <dbReference type="NCBI Taxonomy" id="1655419"/>
    <lineage>
        <taxon>Bacteria</taxon>
        <taxon>Pseudomonadati</taxon>
        <taxon>Bacteroidota</taxon>
        <taxon>Cytophagia</taxon>
        <taxon>Cytophagales</taxon>
        <taxon>Cytophagaceae</taxon>
        <taxon>Rhabdobacter</taxon>
    </lineage>
</organism>
<gene>
    <name evidence="2" type="ORF">HNQ92_000702</name>
</gene>
<proteinExistence type="predicted"/>
<evidence type="ECO:0000313" key="3">
    <source>
        <dbReference type="Proteomes" id="UP000557307"/>
    </source>
</evidence>
<keyword evidence="1" id="KW-0732">Signal</keyword>
<evidence type="ECO:0008006" key="4">
    <source>
        <dbReference type="Google" id="ProtNLM"/>
    </source>
</evidence>
<feature type="signal peptide" evidence="1">
    <location>
        <begin position="1"/>
        <end position="26"/>
    </location>
</feature>
<dbReference type="EMBL" id="JACHGF010000001">
    <property type="protein sequence ID" value="MBB5282581.1"/>
    <property type="molecule type" value="Genomic_DNA"/>
</dbReference>
<accession>A0A840TH55</accession>
<dbReference type="AlphaFoldDB" id="A0A840TH55"/>
<evidence type="ECO:0000313" key="2">
    <source>
        <dbReference type="EMBL" id="MBB5282581.1"/>
    </source>
</evidence>